<evidence type="ECO:0000313" key="7">
    <source>
        <dbReference type="Proteomes" id="UP001634747"/>
    </source>
</evidence>
<evidence type="ECO:0000256" key="3">
    <source>
        <dbReference type="ARBA" id="ARBA00023163"/>
    </source>
</evidence>
<dbReference type="InterPro" id="IPR050397">
    <property type="entry name" value="Env_Response_Regulators"/>
</dbReference>
<dbReference type="Proteomes" id="UP001634747">
    <property type="component" value="Unassembled WGS sequence"/>
</dbReference>
<proteinExistence type="predicted"/>
<evidence type="ECO:0000256" key="2">
    <source>
        <dbReference type="ARBA" id="ARBA00023125"/>
    </source>
</evidence>
<dbReference type="PANTHER" id="PTHR24567:SF74">
    <property type="entry name" value="HTH-TYPE TRANSCRIPTIONAL REGULATOR ARCR"/>
    <property type="match status" value="1"/>
</dbReference>
<evidence type="ECO:0000313" key="6">
    <source>
        <dbReference type="EMBL" id="MFN2974924.1"/>
    </source>
</evidence>
<name>A0ABW9KGX6_9BACT</name>
<protein>
    <submittedName>
        <fullName evidence="6">Crp/Fnr family transcriptional regulator</fullName>
    </submittedName>
</protein>
<dbReference type="PROSITE" id="PS50042">
    <property type="entry name" value="CNMP_BINDING_3"/>
    <property type="match status" value="1"/>
</dbReference>
<dbReference type="SUPFAM" id="SSF51206">
    <property type="entry name" value="cAMP-binding domain-like"/>
    <property type="match status" value="1"/>
</dbReference>
<reference evidence="6 7" key="1">
    <citation type="submission" date="2024-12" db="EMBL/GenBank/DDBJ databases">
        <authorList>
            <person name="Lee Y."/>
        </authorList>
    </citation>
    <scope>NUCLEOTIDE SEQUENCE [LARGE SCALE GENOMIC DNA]</scope>
    <source>
        <strain evidence="6 7">03SUJ4</strain>
    </source>
</reference>
<dbReference type="InterPro" id="IPR014710">
    <property type="entry name" value="RmlC-like_jellyroll"/>
</dbReference>
<dbReference type="InterPro" id="IPR012318">
    <property type="entry name" value="HTH_CRP"/>
</dbReference>
<dbReference type="InterPro" id="IPR018490">
    <property type="entry name" value="cNMP-bd_dom_sf"/>
</dbReference>
<keyword evidence="7" id="KW-1185">Reference proteome</keyword>
<keyword evidence="2" id="KW-0238">DNA-binding</keyword>
<gene>
    <name evidence="6" type="ORF">ACK2TP_04045</name>
</gene>
<keyword evidence="1" id="KW-0805">Transcription regulation</keyword>
<dbReference type="Gene3D" id="2.60.120.10">
    <property type="entry name" value="Jelly Rolls"/>
    <property type="match status" value="1"/>
</dbReference>
<organism evidence="6 7">
    <name type="scientific">Terriglobus aquaticus</name>
    <dbReference type="NCBI Taxonomy" id="940139"/>
    <lineage>
        <taxon>Bacteria</taxon>
        <taxon>Pseudomonadati</taxon>
        <taxon>Acidobacteriota</taxon>
        <taxon>Terriglobia</taxon>
        <taxon>Terriglobales</taxon>
        <taxon>Acidobacteriaceae</taxon>
        <taxon>Terriglobus</taxon>
    </lineage>
</organism>
<evidence type="ECO:0000256" key="1">
    <source>
        <dbReference type="ARBA" id="ARBA00023015"/>
    </source>
</evidence>
<evidence type="ECO:0000259" key="4">
    <source>
        <dbReference type="PROSITE" id="PS50042"/>
    </source>
</evidence>
<dbReference type="SMART" id="SM00100">
    <property type="entry name" value="cNMP"/>
    <property type="match status" value="1"/>
</dbReference>
<sequence>MAFPHSNLLLASLPADVQAKLSADLEPVLLPVNTVLFEPEQTPRYVHFITSGVASLVTQMAAGEGVEVGLLGREGLLGSLQLLGPHRGSARCFMQIGGSGLRMDFRKFQKAFLENPDLHRLVLQHVQYDGLNLGQLAACNRVHEIEERLARWLLMVEDRLGEPDLPLTQEFLGQMLGAQRSTVTLVAGTLQRDGLIEYHRGHVKIVDRPALENAACECYSITRKLFQNLYQGERGAVPRDGLRTSH</sequence>
<dbReference type="SUPFAM" id="SSF46785">
    <property type="entry name" value="Winged helix' DNA-binding domain"/>
    <property type="match status" value="1"/>
</dbReference>
<evidence type="ECO:0000259" key="5">
    <source>
        <dbReference type="PROSITE" id="PS51063"/>
    </source>
</evidence>
<dbReference type="RefSeq" id="WP_263413529.1">
    <property type="nucleotide sequence ID" value="NZ_BAABBH010000001.1"/>
</dbReference>
<feature type="domain" description="HTH crp-type" evidence="5">
    <location>
        <begin position="143"/>
        <end position="209"/>
    </location>
</feature>
<dbReference type="EMBL" id="JBJYXY010000001">
    <property type="protein sequence ID" value="MFN2974924.1"/>
    <property type="molecule type" value="Genomic_DNA"/>
</dbReference>
<dbReference type="PANTHER" id="PTHR24567">
    <property type="entry name" value="CRP FAMILY TRANSCRIPTIONAL REGULATORY PROTEIN"/>
    <property type="match status" value="1"/>
</dbReference>
<comment type="caution">
    <text evidence="6">The sequence shown here is derived from an EMBL/GenBank/DDBJ whole genome shotgun (WGS) entry which is preliminary data.</text>
</comment>
<dbReference type="SMART" id="SM00419">
    <property type="entry name" value="HTH_CRP"/>
    <property type="match status" value="1"/>
</dbReference>
<dbReference type="InterPro" id="IPR036390">
    <property type="entry name" value="WH_DNA-bd_sf"/>
</dbReference>
<dbReference type="InterPro" id="IPR000595">
    <property type="entry name" value="cNMP-bd_dom"/>
</dbReference>
<dbReference type="Gene3D" id="1.10.10.10">
    <property type="entry name" value="Winged helix-like DNA-binding domain superfamily/Winged helix DNA-binding domain"/>
    <property type="match status" value="1"/>
</dbReference>
<dbReference type="Pfam" id="PF13545">
    <property type="entry name" value="HTH_Crp_2"/>
    <property type="match status" value="1"/>
</dbReference>
<dbReference type="PROSITE" id="PS51063">
    <property type="entry name" value="HTH_CRP_2"/>
    <property type="match status" value="1"/>
</dbReference>
<keyword evidence="3" id="KW-0804">Transcription</keyword>
<accession>A0ABW9KGX6</accession>
<feature type="domain" description="Cyclic nucleotide-binding" evidence="4">
    <location>
        <begin position="9"/>
        <end position="129"/>
    </location>
</feature>
<dbReference type="InterPro" id="IPR036388">
    <property type="entry name" value="WH-like_DNA-bd_sf"/>
</dbReference>